<dbReference type="PANTHER" id="PTHR31949">
    <property type="entry name" value="GASTRIC MUCIN-LIKE PROTEIN"/>
    <property type="match status" value="1"/>
</dbReference>
<evidence type="ECO:0000313" key="2">
    <source>
        <dbReference type="EMBL" id="GMH01519.1"/>
    </source>
</evidence>
<feature type="compositionally biased region" description="Polar residues" evidence="1">
    <location>
        <begin position="295"/>
        <end position="306"/>
    </location>
</feature>
<feature type="compositionally biased region" description="Polar residues" evidence="1">
    <location>
        <begin position="210"/>
        <end position="251"/>
    </location>
</feature>
<reference evidence="2" key="1">
    <citation type="submission" date="2023-05" db="EMBL/GenBank/DDBJ databases">
        <title>Nepenthes gracilis genome sequencing.</title>
        <authorList>
            <person name="Fukushima K."/>
        </authorList>
    </citation>
    <scope>NUCLEOTIDE SEQUENCE</scope>
    <source>
        <strain evidence="2">SING2019-196</strain>
    </source>
</reference>
<dbReference type="Proteomes" id="UP001279734">
    <property type="component" value="Unassembled WGS sequence"/>
</dbReference>
<comment type="caution">
    <text evidence="2">The sequence shown here is derived from an EMBL/GenBank/DDBJ whole genome shotgun (WGS) entry which is preliminary data.</text>
</comment>
<dbReference type="GO" id="GO:0043622">
    <property type="term" value="P:cortical microtubule organization"/>
    <property type="evidence" value="ECO:0007669"/>
    <property type="project" value="TreeGrafter"/>
</dbReference>
<protein>
    <submittedName>
        <fullName evidence="2">Uncharacterized protein</fullName>
    </submittedName>
</protein>
<feature type="compositionally biased region" description="Low complexity" evidence="1">
    <location>
        <begin position="690"/>
        <end position="707"/>
    </location>
</feature>
<proteinExistence type="predicted"/>
<name>A0AAD3RZG6_NEPGR</name>
<feature type="region of interest" description="Disordered" evidence="1">
    <location>
        <begin position="1017"/>
        <end position="1077"/>
    </location>
</feature>
<dbReference type="EMBL" id="BSYO01000003">
    <property type="protein sequence ID" value="GMH01519.1"/>
    <property type="molecule type" value="Genomic_DNA"/>
</dbReference>
<feature type="compositionally biased region" description="Polar residues" evidence="1">
    <location>
        <begin position="1055"/>
        <end position="1066"/>
    </location>
</feature>
<dbReference type="PANTHER" id="PTHR31949:SF3">
    <property type="entry name" value="RUN_FYVE DOMAIN PROTEIN"/>
    <property type="match status" value="1"/>
</dbReference>
<sequence>MPLPSSLRHSPGREPRRDSQKRGRSLESGLSFKEKDDDLALFNEMQRREQENFLLQSTDDFEDVFSTKLKPFPDFKLGITIPVRGESSDLLNTDGDKNDYDWLLTPPDTPLFPSLDDEPAAVSLVHSGRPRSRPIPISRSSMTEKSYRSSRGSASPQRSSPSSWSGNNILPSWRRPSSAPHSSATPSLRHGTPSRRLSPPPPRSATPTPGQKSTGSAGSMNCSSVRGTSPIRTNRGNSESSKIKAWQSNIPGFSLEAPPNLRTSLADPSASYVRGPSPVSRNSRDSSSKFGRRSMSPTAPRSISSLHSHERDWLSSHSKGSLASSGDDFADSLQSCPLRGSEHSMPRRTVSGFPSNSSLAFSKKHTKTVSSNSTPKKFDSTKRQMDHRSPQNRFRPLLSSVPSSTLYSGKASPHGTMMSRYSSVTTSSNASSELARSGAPDTEGSDQNQDDLASEFGRGSFHDIQDEVFAFDKMDVASEDTGPEIQKELRCTELSEHKFFEFKANHSDSEESSNEYAAVATTATSEALYAEDDSMEVGSLEITLLCSRCGCRYRANGLLESEVDMCLECKQKELFACPDPVARVDVAPDFSDPVMRTSEDCGPLDVAEPQMTGLQFPDTVEMGELRNGLLTALQEENVNANQSSCGASRQLGDRPHSKVEMAEGPIMHGRNITVSAISYEDSSYARDSTTSMRSSVGNGSSSTLSSMDLTSTRHVETLVQQQLSSMRSDMSSKLLSCESSFSGTSAHAYQALGISTSTCEANLDLSFNNVGNILDEAPGQHSESLLALRNAESSDAGAFLSRRALSEDDNYNCSVSSQAKDTDATQLSTNNVCTQSEGNSLALLAVNEGHALHGINRESQDGLRRIVDVEESSVVPESSFMEENAMPDNGAYEMEVTESLDLNSFVAVSETEIDHYCSGSTASQVDIALRDEFQEPSVVPHQDTDVTDTIPQSNGSYHMPEIVEESTVMVEHQGQGQRARSLTLEEATDTILFCSSIIHNLAYQAASIAIEREKENLAPLEGSRPTVTTPGKPSPRRGDLRGRTPIKRTLKSQKPIKTQAESPSSKMETDDKPDESMTRIVGLENKFDGMKPTKLESKCNCTIM</sequence>
<gene>
    <name evidence="2" type="ORF">Nepgr_003358</name>
</gene>
<dbReference type="AlphaFoldDB" id="A0AAD3RZG6"/>
<feature type="region of interest" description="Disordered" evidence="1">
    <location>
        <begin position="122"/>
        <end position="455"/>
    </location>
</feature>
<feature type="compositionally biased region" description="Low complexity" evidence="1">
    <location>
        <begin position="149"/>
        <end position="187"/>
    </location>
</feature>
<feature type="compositionally biased region" description="Basic and acidic residues" evidence="1">
    <location>
        <begin position="1067"/>
        <end position="1077"/>
    </location>
</feature>
<dbReference type="GO" id="GO:0055028">
    <property type="term" value="C:cortical microtubule"/>
    <property type="evidence" value="ECO:0007669"/>
    <property type="project" value="TreeGrafter"/>
</dbReference>
<feature type="compositionally biased region" description="Low complexity" evidence="1">
    <location>
        <begin position="315"/>
        <end position="326"/>
    </location>
</feature>
<evidence type="ECO:0000313" key="3">
    <source>
        <dbReference type="Proteomes" id="UP001279734"/>
    </source>
</evidence>
<feature type="region of interest" description="Disordered" evidence="1">
    <location>
        <begin position="1"/>
        <end position="30"/>
    </location>
</feature>
<feature type="compositionally biased region" description="Low complexity" evidence="1">
    <location>
        <begin position="419"/>
        <end position="432"/>
    </location>
</feature>
<feature type="compositionally biased region" description="Basic and acidic residues" evidence="1">
    <location>
        <begin position="376"/>
        <end position="389"/>
    </location>
</feature>
<feature type="region of interest" description="Disordered" evidence="1">
    <location>
        <begin position="688"/>
        <end position="707"/>
    </location>
</feature>
<keyword evidence="3" id="KW-1185">Reference proteome</keyword>
<organism evidence="2 3">
    <name type="scientific">Nepenthes gracilis</name>
    <name type="common">Slender pitcher plant</name>
    <dbReference type="NCBI Taxonomy" id="150966"/>
    <lineage>
        <taxon>Eukaryota</taxon>
        <taxon>Viridiplantae</taxon>
        <taxon>Streptophyta</taxon>
        <taxon>Embryophyta</taxon>
        <taxon>Tracheophyta</taxon>
        <taxon>Spermatophyta</taxon>
        <taxon>Magnoliopsida</taxon>
        <taxon>eudicotyledons</taxon>
        <taxon>Gunneridae</taxon>
        <taxon>Pentapetalae</taxon>
        <taxon>Caryophyllales</taxon>
        <taxon>Nepenthaceae</taxon>
        <taxon>Nepenthes</taxon>
    </lineage>
</organism>
<evidence type="ECO:0000256" key="1">
    <source>
        <dbReference type="SAM" id="MobiDB-lite"/>
    </source>
</evidence>
<feature type="compositionally biased region" description="Basic and acidic residues" evidence="1">
    <location>
        <begin position="11"/>
        <end position="25"/>
    </location>
</feature>
<accession>A0AAD3RZG6</accession>